<feature type="transmembrane region" description="Helical" evidence="1">
    <location>
        <begin position="44"/>
        <end position="74"/>
    </location>
</feature>
<evidence type="ECO:0000256" key="1">
    <source>
        <dbReference type="SAM" id="Phobius"/>
    </source>
</evidence>
<dbReference type="RefSeq" id="WP_131565227.1">
    <property type="nucleotide sequence ID" value="NZ_JAINFK010000001.1"/>
</dbReference>
<sequence length="132" mass="13550">MSDYATRKRSTTGLLGDALTHISNLVRFEVDLARAEVSENVKTAGVAIGLLVGAVVLALTALNVLAAALVAALAEAGLGAGWAALIVGGALALVAFLLMSKGKNDLKLNSLAPTRTARNVRRDADAVKETVQ</sequence>
<organism evidence="2 3">
    <name type="scientific">Oricola cellulosilytica</name>
    <dbReference type="NCBI Taxonomy" id="1429082"/>
    <lineage>
        <taxon>Bacteria</taxon>
        <taxon>Pseudomonadati</taxon>
        <taxon>Pseudomonadota</taxon>
        <taxon>Alphaproteobacteria</taxon>
        <taxon>Hyphomicrobiales</taxon>
        <taxon>Ahrensiaceae</taxon>
        <taxon>Oricola</taxon>
    </lineage>
</organism>
<keyword evidence="1" id="KW-0812">Transmembrane</keyword>
<keyword evidence="1" id="KW-0472">Membrane</keyword>
<keyword evidence="1" id="KW-1133">Transmembrane helix</keyword>
<dbReference type="AlphaFoldDB" id="A0A4R0PLV7"/>
<gene>
    <name evidence="2" type="ORF">E0D97_02945</name>
</gene>
<keyword evidence="3" id="KW-1185">Reference proteome</keyword>
<dbReference type="Pfam" id="PF07332">
    <property type="entry name" value="Phage_holin_3_6"/>
    <property type="match status" value="1"/>
</dbReference>
<evidence type="ECO:0000313" key="3">
    <source>
        <dbReference type="Proteomes" id="UP000291301"/>
    </source>
</evidence>
<feature type="transmembrane region" description="Helical" evidence="1">
    <location>
        <begin position="80"/>
        <end position="99"/>
    </location>
</feature>
<proteinExistence type="predicted"/>
<comment type="caution">
    <text evidence="2">The sequence shown here is derived from an EMBL/GenBank/DDBJ whole genome shotgun (WGS) entry which is preliminary data.</text>
</comment>
<accession>A0A4R0PLV7</accession>
<dbReference type="EMBL" id="SJST01000001">
    <property type="protein sequence ID" value="TCD16399.1"/>
    <property type="molecule type" value="Genomic_DNA"/>
</dbReference>
<dbReference type="OrthoDB" id="7865288at2"/>
<dbReference type="Proteomes" id="UP000291301">
    <property type="component" value="Unassembled WGS sequence"/>
</dbReference>
<reference evidence="2 3" key="1">
    <citation type="journal article" date="2015" name="Antonie Van Leeuwenhoek">
        <title>Oricola cellulosilytica gen. nov., sp. nov., a cellulose-degrading bacterium of the family Phyllobacteriaceae isolated from surface seashore water, and emended descriptions of Mesorhizobium loti and Phyllobacterium myrsinacearum.</title>
        <authorList>
            <person name="Hameed A."/>
            <person name="Shahina M."/>
            <person name="Lai W.A."/>
            <person name="Lin S.Y."/>
            <person name="Young L.S."/>
            <person name="Liu Y.C."/>
            <person name="Hsu Y.H."/>
            <person name="Young C.C."/>
        </authorList>
    </citation>
    <scope>NUCLEOTIDE SEQUENCE [LARGE SCALE GENOMIC DNA]</scope>
    <source>
        <strain evidence="2 3">KCTC 52183</strain>
    </source>
</reference>
<protein>
    <submittedName>
        <fullName evidence="2">Phage holin family protein</fullName>
    </submittedName>
</protein>
<evidence type="ECO:0000313" key="2">
    <source>
        <dbReference type="EMBL" id="TCD16399.1"/>
    </source>
</evidence>
<dbReference type="InterPro" id="IPR009937">
    <property type="entry name" value="Phage_holin_3_6"/>
</dbReference>
<name>A0A4R0PLV7_9HYPH</name>